<dbReference type="OrthoDB" id="21573at2759"/>
<keyword evidence="5" id="KW-1185">Reference proteome</keyword>
<dbReference type="eggNOG" id="ENOG502QWD8">
    <property type="taxonomic scope" value="Eukaryota"/>
</dbReference>
<proteinExistence type="inferred from homology"/>
<protein>
    <submittedName>
        <fullName evidence="4">Uncharacterized protein</fullName>
    </submittedName>
</protein>
<dbReference type="STRING" id="717646.M2MP16"/>
<dbReference type="Gene3D" id="3.30.110.10">
    <property type="entry name" value="Translation initiation factor 3 (IF-3), C-terminal domain"/>
    <property type="match status" value="1"/>
</dbReference>
<keyword evidence="2" id="KW-0396">Initiation factor</keyword>
<name>M2MP16_BAUPA</name>
<keyword evidence="3" id="KW-0648">Protein biosynthesis</keyword>
<evidence type="ECO:0000256" key="3">
    <source>
        <dbReference type="ARBA" id="ARBA00022917"/>
    </source>
</evidence>
<dbReference type="GO" id="GO:0032790">
    <property type="term" value="P:ribosome disassembly"/>
    <property type="evidence" value="ECO:0007669"/>
    <property type="project" value="TreeGrafter"/>
</dbReference>
<reference evidence="4 5" key="1">
    <citation type="journal article" date="2012" name="PLoS Pathog.">
        <title>Diverse lifestyles and strategies of plant pathogenesis encoded in the genomes of eighteen Dothideomycetes fungi.</title>
        <authorList>
            <person name="Ohm R.A."/>
            <person name="Feau N."/>
            <person name="Henrissat B."/>
            <person name="Schoch C.L."/>
            <person name="Horwitz B.A."/>
            <person name="Barry K.W."/>
            <person name="Condon B.J."/>
            <person name="Copeland A.C."/>
            <person name="Dhillon B."/>
            <person name="Glaser F."/>
            <person name="Hesse C.N."/>
            <person name="Kosti I."/>
            <person name="LaButti K."/>
            <person name="Lindquist E.A."/>
            <person name="Lucas S."/>
            <person name="Salamov A.A."/>
            <person name="Bradshaw R.E."/>
            <person name="Ciuffetti L."/>
            <person name="Hamelin R.C."/>
            <person name="Kema G.H.J."/>
            <person name="Lawrence C."/>
            <person name="Scott J.A."/>
            <person name="Spatafora J.W."/>
            <person name="Turgeon B.G."/>
            <person name="de Wit P.J.G.M."/>
            <person name="Zhong S."/>
            <person name="Goodwin S.B."/>
            <person name="Grigoriev I.V."/>
        </authorList>
    </citation>
    <scope>NUCLEOTIDE SEQUENCE [LARGE SCALE GENOMIC DNA]</scope>
    <source>
        <strain evidence="4 5">UAMH 10762</strain>
    </source>
</reference>
<dbReference type="PANTHER" id="PTHR10938:SF0">
    <property type="entry name" value="TRANSLATION INITIATION FACTOR IF-3, MITOCHONDRIAL"/>
    <property type="match status" value="1"/>
</dbReference>
<evidence type="ECO:0000313" key="4">
    <source>
        <dbReference type="EMBL" id="EMC98446.1"/>
    </source>
</evidence>
<dbReference type="HOGENOM" id="CLU_062478_1_0_1"/>
<evidence type="ECO:0000256" key="2">
    <source>
        <dbReference type="ARBA" id="ARBA00022540"/>
    </source>
</evidence>
<dbReference type="InterPro" id="IPR036788">
    <property type="entry name" value="T_IF-3_C_sf"/>
</dbReference>
<dbReference type="GO" id="GO:0043022">
    <property type="term" value="F:ribosome binding"/>
    <property type="evidence" value="ECO:0007669"/>
    <property type="project" value="TreeGrafter"/>
</dbReference>
<evidence type="ECO:0000256" key="1">
    <source>
        <dbReference type="ARBA" id="ARBA00005439"/>
    </source>
</evidence>
<comment type="similarity">
    <text evidence="1">Belongs to the IF-3 family.</text>
</comment>
<dbReference type="Proteomes" id="UP000011761">
    <property type="component" value="Unassembled WGS sequence"/>
</dbReference>
<dbReference type="EMBL" id="KB445553">
    <property type="protein sequence ID" value="EMC98446.1"/>
    <property type="molecule type" value="Genomic_DNA"/>
</dbReference>
<dbReference type="AlphaFoldDB" id="M2MP16"/>
<dbReference type="KEGG" id="bcom:BAUCODRAFT_67597"/>
<sequence>MSSHHGTSTVQALYRTFILPALQSRRISHQKPSHATLPKRRTFSTTPSRLVYRGSAGKTFKAEERTQKWDDEITSRIIHLVDPATNKLAPQPSTRYDILNTLDRKTHRLIQVTPDPKPDSPEAYNFIPVCKIVSKKDLFDSERRRRINEKERKADSKKVASVKTLELNWAIEVGDLKHRLERMGEFLAEGRRVEIVLAAKKQGRKATRAECEGLLRRIGEVVEGVRGARELKGLEGKMGGFATLVLQGKTASGQESGGEG</sequence>
<dbReference type="InterPro" id="IPR001288">
    <property type="entry name" value="Translation_initiation_fac_3"/>
</dbReference>
<organism evidence="4 5">
    <name type="scientific">Baudoinia panamericana (strain UAMH 10762)</name>
    <name type="common">Angels' share fungus</name>
    <name type="synonym">Baudoinia compniacensis (strain UAMH 10762)</name>
    <dbReference type="NCBI Taxonomy" id="717646"/>
    <lineage>
        <taxon>Eukaryota</taxon>
        <taxon>Fungi</taxon>
        <taxon>Dikarya</taxon>
        <taxon>Ascomycota</taxon>
        <taxon>Pezizomycotina</taxon>
        <taxon>Dothideomycetes</taxon>
        <taxon>Dothideomycetidae</taxon>
        <taxon>Mycosphaerellales</taxon>
        <taxon>Teratosphaeriaceae</taxon>
        <taxon>Baudoinia</taxon>
    </lineage>
</organism>
<dbReference type="GO" id="GO:0005739">
    <property type="term" value="C:mitochondrion"/>
    <property type="evidence" value="ECO:0007669"/>
    <property type="project" value="TreeGrafter"/>
</dbReference>
<accession>M2MP16</accession>
<dbReference type="RefSeq" id="XP_007674689.1">
    <property type="nucleotide sequence ID" value="XM_007676499.1"/>
</dbReference>
<dbReference type="GeneID" id="19116374"/>
<gene>
    <name evidence="4" type="ORF">BAUCODRAFT_67597</name>
</gene>
<dbReference type="SUPFAM" id="SSF55200">
    <property type="entry name" value="Translation initiation factor IF3, C-terminal domain"/>
    <property type="match status" value="1"/>
</dbReference>
<dbReference type="GO" id="GO:0070124">
    <property type="term" value="P:mitochondrial translational initiation"/>
    <property type="evidence" value="ECO:0007669"/>
    <property type="project" value="TreeGrafter"/>
</dbReference>
<dbReference type="PANTHER" id="PTHR10938">
    <property type="entry name" value="TRANSLATION INITIATION FACTOR IF-3"/>
    <property type="match status" value="1"/>
</dbReference>
<dbReference type="GO" id="GO:0003743">
    <property type="term" value="F:translation initiation factor activity"/>
    <property type="evidence" value="ECO:0007669"/>
    <property type="project" value="UniProtKB-KW"/>
</dbReference>
<dbReference type="OMA" id="EVQISWG"/>
<evidence type="ECO:0000313" key="5">
    <source>
        <dbReference type="Proteomes" id="UP000011761"/>
    </source>
</evidence>